<protein>
    <submittedName>
        <fullName evidence="1">Protein of avirulence locus ImpE</fullName>
    </submittedName>
</protein>
<dbReference type="EMBL" id="MWPR01000084">
    <property type="protein sequence ID" value="ORJ47370.1"/>
    <property type="molecule type" value="Genomic_DNA"/>
</dbReference>
<evidence type="ECO:0000313" key="3">
    <source>
        <dbReference type="Proteomes" id="UP000192521"/>
    </source>
</evidence>
<dbReference type="InterPro" id="IPR009211">
    <property type="entry name" value="TagJ"/>
</dbReference>
<dbReference type="SUPFAM" id="SSF144059">
    <property type="entry name" value="ImpE-like"/>
    <property type="match status" value="1"/>
</dbReference>
<evidence type="ECO:0000313" key="1">
    <source>
        <dbReference type="EMBL" id="HAT3580903.1"/>
    </source>
</evidence>
<dbReference type="Gene3D" id="1.25.40.10">
    <property type="entry name" value="Tetratricopeptide repeat domain"/>
    <property type="match status" value="1"/>
</dbReference>
<dbReference type="Proteomes" id="UP000867740">
    <property type="component" value="Unassembled WGS sequence"/>
</dbReference>
<organism evidence="1 4">
    <name type="scientific">Kluyvera intermedia</name>
    <name type="common">Enterobacter intermedius</name>
    <dbReference type="NCBI Taxonomy" id="61648"/>
    <lineage>
        <taxon>Bacteria</taxon>
        <taxon>Pseudomonadati</taxon>
        <taxon>Pseudomonadota</taxon>
        <taxon>Gammaproteobacteria</taxon>
        <taxon>Enterobacterales</taxon>
        <taxon>Enterobacteriaceae</taxon>
        <taxon>Kluyvera</taxon>
    </lineage>
</organism>
<accession>A0A9P3T4P8</accession>
<sequence length="270" mass="30684">MNTLEQQLAGESLRESLGQLENRIRKQPGDADLRAAFTQMLCLEGNWPRALAQLKSWLALTPQAQPTITLLEQTINGERQRVEVMAGRARPTMPDKHWPWLATMVAALDLSATEACSHRIGALEQAEAIPGELTLQDGTTHSFDWLMDGDCRFGPVCEAIVNGRYFWLPFSAIEEMEFQPPASVIDLVWRHTRIRLHDGSEQVCQIPARYPLDNQVEDRFLLSRTTEWQPLPGEEPHYMGRGQKVWLNDTAEYPLLDLVSLRFAQGEVHE</sequence>
<dbReference type="Proteomes" id="UP000192521">
    <property type="component" value="Unassembled WGS sequence"/>
</dbReference>
<proteinExistence type="predicted"/>
<dbReference type="InterPro" id="IPR011990">
    <property type="entry name" value="TPR-like_helical_dom_sf"/>
</dbReference>
<reference evidence="1" key="3">
    <citation type="submission" date="2020-10" db="EMBL/GenBank/DDBJ databases">
        <authorList>
            <consortium name="NCBI Pathogen Detection Project"/>
        </authorList>
    </citation>
    <scope>NUCLEOTIDE SEQUENCE</scope>
    <source>
        <strain evidence="1">CAVp300</strain>
    </source>
</reference>
<evidence type="ECO:0000313" key="2">
    <source>
        <dbReference type="EMBL" id="ORJ47370.1"/>
    </source>
</evidence>
<reference evidence="2 3" key="1">
    <citation type="submission" date="2017-02" db="EMBL/GenBank/DDBJ databases">
        <title>Draft genome sequence of a Kluyvera intermedia isolate from a patient with a pancreatic abscess.</title>
        <authorList>
            <person name="Thele R."/>
        </authorList>
    </citation>
    <scope>NUCLEOTIDE SEQUENCE [LARGE SCALE GENOMIC DNA]</scope>
    <source>
        <strain evidence="2 3">FOSA7093</strain>
    </source>
</reference>
<dbReference type="Pfam" id="PF07024">
    <property type="entry name" value="ImpE"/>
    <property type="match status" value="1"/>
</dbReference>
<gene>
    <name evidence="2" type="ORF">B2M27_26330</name>
    <name evidence="1" type="ORF">I8531_001172</name>
</gene>
<dbReference type="PIRSF" id="PIRSF029288">
    <property type="entry name" value="SciE_ImpE"/>
    <property type="match status" value="1"/>
</dbReference>
<comment type="caution">
    <text evidence="1">The sequence shown here is derived from an EMBL/GenBank/DDBJ whole genome shotgun (WGS) entry which is preliminary data.</text>
</comment>
<dbReference type="RefSeq" id="WP_047370821.1">
    <property type="nucleotide sequence ID" value="NZ_CABMNU010000005.1"/>
</dbReference>
<reference evidence="1" key="2">
    <citation type="journal article" date="2018" name="Genome Biol.">
        <title>SKESA: strategic k-mer extension for scrupulous assemblies.</title>
        <authorList>
            <person name="Souvorov A."/>
            <person name="Agarwala R."/>
            <person name="Lipman D.J."/>
        </authorList>
    </citation>
    <scope>NUCLEOTIDE SEQUENCE</scope>
    <source>
        <strain evidence="1">CAVp300</strain>
    </source>
</reference>
<evidence type="ECO:0000313" key="4">
    <source>
        <dbReference type="Proteomes" id="UP000867740"/>
    </source>
</evidence>
<name>A0A9P3T4P8_KLUIN</name>
<dbReference type="OrthoDB" id="5416084at2"/>
<keyword evidence="3" id="KW-1185">Reference proteome</keyword>
<dbReference type="AlphaFoldDB" id="A0A9P3T4P8"/>
<dbReference type="EMBL" id="DACSUM010000006">
    <property type="protein sequence ID" value="HAT3580903.1"/>
    <property type="molecule type" value="Genomic_DNA"/>
</dbReference>